<evidence type="ECO:0000313" key="3">
    <source>
        <dbReference type="Proteomes" id="UP000187013"/>
    </source>
</evidence>
<dbReference type="OrthoDB" id="5553410at2759"/>
<dbReference type="AlphaFoldDB" id="A0A1Q2ZT62"/>
<evidence type="ECO:0000259" key="1">
    <source>
        <dbReference type="Pfam" id="PF10615"/>
    </source>
</evidence>
<evidence type="ECO:0000313" key="2">
    <source>
        <dbReference type="EMBL" id="GAV46651.1"/>
    </source>
</evidence>
<proteinExistence type="predicted"/>
<dbReference type="PANTHER" id="PTHR37783">
    <property type="entry name" value="MEMBRANE PROTEIN, PUTATIVE (AFU_ORTHOLOGUE AFUA_1G04315)-RELATED"/>
    <property type="match status" value="1"/>
</dbReference>
<reference evidence="2 3" key="1">
    <citation type="submission" date="2016-08" db="EMBL/GenBank/DDBJ databases">
        <title>Draft genome sequence of allopolyploid Zygosaccharomyces rouxii.</title>
        <authorList>
            <person name="Watanabe J."/>
            <person name="Uehara K."/>
            <person name="Mogi Y."/>
            <person name="Tsukioka Y."/>
        </authorList>
    </citation>
    <scope>NUCLEOTIDE SEQUENCE [LARGE SCALE GENOMIC DNA]</scope>
    <source>
        <strain evidence="2 3">NBRC 110957</strain>
    </source>
</reference>
<dbReference type="EMBL" id="BDGX01000001">
    <property type="protein sequence ID" value="GAV46651.1"/>
    <property type="molecule type" value="Genomic_DNA"/>
</dbReference>
<feature type="domain" description="DUF2470" evidence="1">
    <location>
        <begin position="8"/>
        <end position="86"/>
    </location>
</feature>
<name>A0A1Q2ZT62_ZYGRO</name>
<protein>
    <recommendedName>
        <fullName evidence="1">DUF2470 domain-containing protein</fullName>
    </recommendedName>
</protein>
<sequence>MAVGNVQDLLANMNKKHKLALEDYLYVFGGVSSSEKVLNVRLLNLDSQCMTILFNHKDIEYDIEKIIIFEPPLEDRSEATARLNRMAREAAAKRHLAHFQINDMVYPQSFIEYLVLLGVFLPMLCYKFRPLLYWLPIPLHIRQWLDNDVILRTIMLLEVLMHLAETLIFLRPKLQFYRVPPDFLIEWYLFGILEGFAPVKRLSRMAARVEATGNIEN</sequence>
<dbReference type="Proteomes" id="UP000187013">
    <property type="component" value="Unassembled WGS sequence"/>
</dbReference>
<dbReference type="InterPro" id="IPR019595">
    <property type="entry name" value="DUF2470"/>
</dbReference>
<comment type="caution">
    <text evidence="2">The sequence shown here is derived from an EMBL/GenBank/DDBJ whole genome shotgun (WGS) entry which is preliminary data.</text>
</comment>
<dbReference type="OMA" id="DFLIEWY"/>
<organism evidence="2 3">
    <name type="scientific">Zygosaccharomyces rouxii</name>
    <dbReference type="NCBI Taxonomy" id="4956"/>
    <lineage>
        <taxon>Eukaryota</taxon>
        <taxon>Fungi</taxon>
        <taxon>Dikarya</taxon>
        <taxon>Ascomycota</taxon>
        <taxon>Saccharomycotina</taxon>
        <taxon>Saccharomycetes</taxon>
        <taxon>Saccharomycetales</taxon>
        <taxon>Saccharomycetaceae</taxon>
        <taxon>Zygosaccharomyces</taxon>
    </lineage>
</organism>
<dbReference type="Gene3D" id="3.20.180.10">
    <property type="entry name" value="PNP-oxidase-like"/>
    <property type="match status" value="1"/>
</dbReference>
<gene>
    <name evidence="2" type="ORF">ZYGR_0A02440</name>
</gene>
<dbReference type="InterPro" id="IPR037119">
    <property type="entry name" value="Haem_oxidase_HugZ-like_sf"/>
</dbReference>
<dbReference type="Pfam" id="PF10615">
    <property type="entry name" value="DUF2470"/>
    <property type="match status" value="1"/>
</dbReference>
<dbReference type="eggNOG" id="ENOG502RZUI">
    <property type="taxonomic scope" value="Eukaryota"/>
</dbReference>
<dbReference type="PANTHER" id="PTHR37783:SF1">
    <property type="entry name" value="MEMBRANE PROTEIN, PUTATIVE (AFU_ORTHOLOGUE AFUA_1G04315)-RELATED"/>
    <property type="match status" value="1"/>
</dbReference>
<accession>A0A1Q2ZT62</accession>